<dbReference type="PROSITE" id="PS51257">
    <property type="entry name" value="PROKAR_LIPOPROTEIN"/>
    <property type="match status" value="1"/>
</dbReference>
<organism evidence="1 2">
    <name type="scientific">Burkholderia cepacia GG4</name>
    <dbReference type="NCBI Taxonomy" id="1009846"/>
    <lineage>
        <taxon>Bacteria</taxon>
        <taxon>Pseudomonadati</taxon>
        <taxon>Pseudomonadota</taxon>
        <taxon>Betaproteobacteria</taxon>
        <taxon>Burkholderiales</taxon>
        <taxon>Burkholderiaceae</taxon>
        <taxon>Burkholderia</taxon>
        <taxon>Burkholderia cepacia complex</taxon>
    </lineage>
</organism>
<evidence type="ECO:0000313" key="1">
    <source>
        <dbReference type="EMBL" id="AFQ50380.1"/>
    </source>
</evidence>
<reference evidence="1 2" key="1">
    <citation type="journal article" date="2012" name="J. Bacteriol.">
        <title>Complete Genome Sequence of Burkholderia sp. Strain GG4, a Betaproteobacterium That Reduces 3-Oxo-N-Acylhomoserine Lactones and Produces Different N-Acylhomoserine Lactones.</title>
        <authorList>
            <person name="Hong K.W."/>
            <person name="Koh C.L."/>
            <person name="Sam C.K."/>
            <person name="Yin W.F."/>
            <person name="Chan K.G."/>
        </authorList>
    </citation>
    <scope>NUCLEOTIDE SEQUENCE [LARGE SCALE GENOMIC DNA]</scope>
    <source>
        <strain evidence="1 2">GG4</strain>
    </source>
</reference>
<dbReference type="AlphaFoldDB" id="A0A9W3PBC0"/>
<gene>
    <name evidence="1" type="ORF">GEM_3990</name>
</gene>
<dbReference type="KEGG" id="bct:GEM_3990"/>
<evidence type="ECO:0000313" key="2">
    <source>
        <dbReference type="Proteomes" id="UP000032866"/>
    </source>
</evidence>
<dbReference type="EMBL" id="CP003775">
    <property type="protein sequence ID" value="AFQ50380.1"/>
    <property type="molecule type" value="Genomic_DNA"/>
</dbReference>
<name>A0A9W3PBC0_BURCE</name>
<dbReference type="Proteomes" id="UP000032866">
    <property type="component" value="Chromosome 2"/>
</dbReference>
<sequence>MRFRAILIVAAVAVVLAGCVVVPARPVYYRPAPVVVY</sequence>
<evidence type="ECO:0008006" key="3">
    <source>
        <dbReference type="Google" id="ProtNLM"/>
    </source>
</evidence>
<proteinExistence type="predicted"/>
<accession>A0A9W3PBC0</accession>
<protein>
    <recommendedName>
        <fullName evidence="3">Lipoprotein</fullName>
    </recommendedName>
</protein>